<evidence type="ECO:0000256" key="3">
    <source>
        <dbReference type="ARBA" id="ARBA00013007"/>
    </source>
</evidence>
<comment type="catalytic activity">
    <reaction evidence="5 6">
        <text>carbamoyl phosphate + L-ornithine = L-citrulline + phosphate + H(+)</text>
        <dbReference type="Rhea" id="RHEA:19513"/>
        <dbReference type="ChEBI" id="CHEBI:15378"/>
        <dbReference type="ChEBI" id="CHEBI:43474"/>
        <dbReference type="ChEBI" id="CHEBI:46911"/>
        <dbReference type="ChEBI" id="CHEBI:57743"/>
        <dbReference type="ChEBI" id="CHEBI:58228"/>
        <dbReference type="EC" id="2.1.3.3"/>
    </reaction>
</comment>
<dbReference type="Proteomes" id="UP000280698">
    <property type="component" value="Unassembled WGS sequence"/>
</dbReference>
<organism evidence="9 10">
    <name type="scientific">Micromonospora solifontis</name>
    <dbReference type="NCBI Taxonomy" id="2487138"/>
    <lineage>
        <taxon>Bacteria</taxon>
        <taxon>Bacillati</taxon>
        <taxon>Actinomycetota</taxon>
        <taxon>Actinomycetes</taxon>
        <taxon>Micromonosporales</taxon>
        <taxon>Micromonosporaceae</taxon>
        <taxon>Micromonospora</taxon>
    </lineage>
</organism>
<feature type="binding site" evidence="6">
    <location>
        <begin position="57"/>
        <end position="60"/>
    </location>
    <ligand>
        <name>carbamoyl phosphate</name>
        <dbReference type="ChEBI" id="CHEBI:58228"/>
    </ligand>
</feature>
<accession>A0ABX9WE15</accession>
<dbReference type="Pfam" id="PF02729">
    <property type="entry name" value="OTCace_N"/>
    <property type="match status" value="1"/>
</dbReference>
<dbReference type="PANTHER" id="PTHR45753:SF2">
    <property type="entry name" value="ORNITHINE CARBAMOYLTRANSFERASE"/>
    <property type="match status" value="1"/>
</dbReference>
<dbReference type="Gene3D" id="3.40.50.1370">
    <property type="entry name" value="Aspartate/ornithine carbamoyltransferase"/>
    <property type="match status" value="2"/>
</dbReference>
<feature type="binding site" evidence="6">
    <location>
        <begin position="275"/>
        <end position="276"/>
    </location>
    <ligand>
        <name>carbamoyl phosphate</name>
        <dbReference type="ChEBI" id="CHEBI:58228"/>
    </ligand>
</feature>
<sequence>MSIDLRGRSFLKELDYTREELLHLVSLAAELKKARRAGTEVPRLTGRNIALIFERASTRTRCSFEVAAHHQGAHVTYLEPATTHIGSKESIRDTARVLGRMFDGIGFRGNSHETVETLSRHSGIPVWNGLTRDWHPTQMLADVLTMVEHFGKPADALSFAFLGAADSNLGNSYAVIGALLGMDVRIVGPRSLWPDENAVVKPATELARLSGATLTLTEDVAAGVRGADVLLTDVWASMGDPWELWAERIDLLMPYQVNAAAMAATGNPDVRFMHCLPAFHDGETSFGETVRARTGHTELEVTSEVFESAASLVFDQAENRLHTIKAVMVATLAGPAD</sequence>
<evidence type="ECO:0000259" key="7">
    <source>
        <dbReference type="Pfam" id="PF00185"/>
    </source>
</evidence>
<keyword evidence="10" id="KW-1185">Reference proteome</keyword>
<proteinExistence type="inferred from homology"/>
<feature type="binding site" evidence="6">
    <location>
        <position position="233"/>
    </location>
    <ligand>
        <name>L-ornithine</name>
        <dbReference type="ChEBI" id="CHEBI:46911"/>
    </ligand>
</feature>
<dbReference type="InterPro" id="IPR002292">
    <property type="entry name" value="Orn/put_carbamltrans"/>
</dbReference>
<evidence type="ECO:0000256" key="5">
    <source>
        <dbReference type="ARBA" id="ARBA00048772"/>
    </source>
</evidence>
<evidence type="ECO:0000313" key="9">
    <source>
        <dbReference type="EMBL" id="RNL98010.1"/>
    </source>
</evidence>
<dbReference type="InterPro" id="IPR024904">
    <property type="entry name" value="OTCase_ArgI"/>
</dbReference>
<dbReference type="HAMAP" id="MF_01109">
    <property type="entry name" value="OTCase"/>
    <property type="match status" value="1"/>
</dbReference>
<dbReference type="GO" id="GO:0004585">
    <property type="term" value="F:ornithine carbamoyltransferase activity"/>
    <property type="evidence" value="ECO:0007669"/>
    <property type="project" value="UniProtKB-EC"/>
</dbReference>
<dbReference type="Pfam" id="PF00185">
    <property type="entry name" value="OTCace"/>
    <property type="match status" value="1"/>
</dbReference>
<feature type="binding site" evidence="6">
    <location>
        <position position="320"/>
    </location>
    <ligand>
        <name>carbamoyl phosphate</name>
        <dbReference type="ChEBI" id="CHEBI:58228"/>
    </ligand>
</feature>
<evidence type="ECO:0000313" key="10">
    <source>
        <dbReference type="Proteomes" id="UP000280698"/>
    </source>
</evidence>
<feature type="binding site" evidence="6">
    <location>
        <position position="168"/>
    </location>
    <ligand>
        <name>L-ornithine</name>
        <dbReference type="ChEBI" id="CHEBI:46911"/>
    </ligand>
</feature>
<protein>
    <recommendedName>
        <fullName evidence="3 6">Ornithine carbamoyltransferase</fullName>
        <shortName evidence="6">OTCase</shortName>
        <ecNumber evidence="3 6">2.1.3.3</ecNumber>
    </recommendedName>
</protein>
<dbReference type="SUPFAM" id="SSF53671">
    <property type="entry name" value="Aspartate/ornithine carbamoyltransferase"/>
    <property type="match status" value="1"/>
</dbReference>
<feature type="binding site" evidence="6">
    <location>
        <begin position="237"/>
        <end position="238"/>
    </location>
    <ligand>
        <name>L-ornithine</name>
        <dbReference type="ChEBI" id="CHEBI:46911"/>
    </ligand>
</feature>
<keyword evidence="6" id="KW-0963">Cytoplasm</keyword>
<feature type="domain" description="Aspartate/ornithine carbamoyltransferase carbamoyl-P binding" evidence="8">
    <location>
        <begin position="8"/>
        <end position="148"/>
    </location>
</feature>
<dbReference type="PRINTS" id="PR00100">
    <property type="entry name" value="AOTCASE"/>
</dbReference>
<dbReference type="EMBL" id="RJLN01000044">
    <property type="protein sequence ID" value="RNL98010.1"/>
    <property type="molecule type" value="Genomic_DNA"/>
</dbReference>
<comment type="function">
    <text evidence="1">Reversibly catalyzes the transfer of the carbamoyl group from carbamoyl phosphate (CP) to the N(epsilon) atom of ornithine (ORN) to produce L-citrulline.</text>
</comment>
<evidence type="ECO:0000259" key="8">
    <source>
        <dbReference type="Pfam" id="PF02729"/>
    </source>
</evidence>
<keyword evidence="4 6" id="KW-0808">Transferase</keyword>
<comment type="caution">
    <text evidence="9">The sequence shown here is derived from an EMBL/GenBank/DDBJ whole genome shotgun (WGS) entry which is preliminary data.</text>
</comment>
<reference evidence="9 10" key="1">
    <citation type="submission" date="2018-11" db="EMBL/GenBank/DDBJ databases">
        <title>Micromonospora sp. PPF5-17, a new actinomycetes isolated from a hot spring soil.</title>
        <authorList>
            <person name="Thawai C."/>
        </authorList>
    </citation>
    <scope>NUCLEOTIDE SEQUENCE [LARGE SCALE GENOMIC DNA]</scope>
    <source>
        <strain evidence="9 10">PPF5-17</strain>
    </source>
</reference>
<dbReference type="InterPro" id="IPR006131">
    <property type="entry name" value="Asp_carbamoyltransf_Asp/Orn-bd"/>
</dbReference>
<dbReference type="PRINTS" id="PR00102">
    <property type="entry name" value="OTCASE"/>
</dbReference>
<evidence type="ECO:0000256" key="4">
    <source>
        <dbReference type="ARBA" id="ARBA00022679"/>
    </source>
</evidence>
<dbReference type="EC" id="2.1.3.3" evidence="3 6"/>
<comment type="subcellular location">
    <subcellularLocation>
        <location evidence="6">Cytoplasm</location>
    </subcellularLocation>
</comment>
<comment type="caution">
    <text evidence="6">Lacks conserved residue(s) required for the propagation of feature annotation.</text>
</comment>
<dbReference type="InterPro" id="IPR036901">
    <property type="entry name" value="Asp/Orn_carbamoylTrfase_sf"/>
</dbReference>
<evidence type="ECO:0000256" key="2">
    <source>
        <dbReference type="ARBA" id="ARBA00007805"/>
    </source>
</evidence>
<dbReference type="RefSeq" id="WP_123241832.1">
    <property type="nucleotide sequence ID" value="NZ_JAAHBY010000044.1"/>
</dbReference>
<gene>
    <name evidence="9" type="primary">argF</name>
    <name evidence="9" type="ORF">EFE23_16560</name>
</gene>
<feature type="binding site" evidence="6">
    <location>
        <begin position="135"/>
        <end position="138"/>
    </location>
    <ligand>
        <name>carbamoyl phosphate</name>
        <dbReference type="ChEBI" id="CHEBI:58228"/>
    </ligand>
</feature>
<dbReference type="NCBIfam" id="TIGR00658">
    <property type="entry name" value="orni_carb_tr"/>
    <property type="match status" value="1"/>
</dbReference>
<evidence type="ECO:0000256" key="6">
    <source>
        <dbReference type="HAMAP-Rule" id="MF_01109"/>
    </source>
</evidence>
<dbReference type="InterPro" id="IPR006132">
    <property type="entry name" value="Asp/Orn_carbamoyltranf_P-bd"/>
</dbReference>
<dbReference type="InterPro" id="IPR006130">
    <property type="entry name" value="Asp/Orn_carbamoylTrfase"/>
</dbReference>
<dbReference type="PANTHER" id="PTHR45753">
    <property type="entry name" value="ORNITHINE CARBAMOYLTRANSFERASE, MITOCHONDRIAL"/>
    <property type="match status" value="1"/>
</dbReference>
<comment type="similarity">
    <text evidence="2 6">Belongs to the aspartate/ornithine carbamoyltransferase superfamily. OTCase family.</text>
</comment>
<feature type="domain" description="Aspartate/ornithine carbamoyltransferase Asp/Orn-binding" evidence="7">
    <location>
        <begin position="157"/>
        <end position="330"/>
    </location>
</feature>
<name>A0ABX9WE15_9ACTN</name>
<feature type="binding site" evidence="6">
    <location>
        <position position="108"/>
    </location>
    <ligand>
        <name>carbamoyl phosphate</name>
        <dbReference type="ChEBI" id="CHEBI:58228"/>
    </ligand>
</feature>
<evidence type="ECO:0000256" key="1">
    <source>
        <dbReference type="ARBA" id="ARBA00003822"/>
    </source>
</evidence>